<dbReference type="SUPFAM" id="SSF109998">
    <property type="entry name" value="Triger factor/SurA peptide-binding domain-like"/>
    <property type="match status" value="1"/>
</dbReference>
<gene>
    <name evidence="3" type="ORF">JYU29_04755</name>
</gene>
<organism evidence="3 4">
    <name type="scientific">Tianweitania aestuarii</name>
    <dbReference type="NCBI Taxonomy" id="2814886"/>
    <lineage>
        <taxon>Bacteria</taxon>
        <taxon>Pseudomonadati</taxon>
        <taxon>Pseudomonadota</taxon>
        <taxon>Alphaproteobacteria</taxon>
        <taxon>Hyphomicrobiales</taxon>
        <taxon>Phyllobacteriaceae</taxon>
        <taxon>Tianweitania</taxon>
    </lineage>
</organism>
<feature type="signal peptide" evidence="2">
    <location>
        <begin position="1"/>
        <end position="32"/>
    </location>
</feature>
<keyword evidence="1 2" id="KW-0732">Signal</keyword>
<keyword evidence="3" id="KW-0413">Isomerase</keyword>
<evidence type="ECO:0000256" key="1">
    <source>
        <dbReference type="ARBA" id="ARBA00022729"/>
    </source>
</evidence>
<proteinExistence type="predicted"/>
<comment type="caution">
    <text evidence="3">The sequence shown here is derived from an EMBL/GenBank/DDBJ whole genome shotgun (WGS) entry which is preliminary data.</text>
</comment>
<dbReference type="PANTHER" id="PTHR47637:SF1">
    <property type="entry name" value="CHAPERONE SURA"/>
    <property type="match status" value="1"/>
</dbReference>
<dbReference type="PANTHER" id="PTHR47637">
    <property type="entry name" value="CHAPERONE SURA"/>
    <property type="match status" value="1"/>
</dbReference>
<dbReference type="Proteomes" id="UP001297272">
    <property type="component" value="Unassembled WGS sequence"/>
</dbReference>
<dbReference type="EMBL" id="JAFMNX010000001">
    <property type="protein sequence ID" value="MBS9719997.1"/>
    <property type="molecule type" value="Genomic_DNA"/>
</dbReference>
<reference evidence="3 4" key="1">
    <citation type="submission" date="2021-03" db="EMBL/GenBank/DDBJ databases">
        <title>Tianweitania aestuarii sp. nov., isolated from a tidal flat.</title>
        <authorList>
            <person name="Park S."/>
            <person name="Yoon J.-H."/>
        </authorList>
    </citation>
    <scope>NUCLEOTIDE SEQUENCE [LARGE SCALE GENOMIC DNA]</scope>
    <source>
        <strain evidence="3 4">BSSL-BM11</strain>
    </source>
</reference>
<dbReference type="RefSeq" id="WP_213983577.1">
    <property type="nucleotide sequence ID" value="NZ_JAFMNX010000001.1"/>
</dbReference>
<name>A0ABS5RWC8_9HYPH</name>
<dbReference type="Gene3D" id="1.10.4030.10">
    <property type="entry name" value="Porin chaperone SurA, peptide-binding domain"/>
    <property type="match status" value="1"/>
</dbReference>
<evidence type="ECO:0000256" key="2">
    <source>
        <dbReference type="SAM" id="SignalP"/>
    </source>
</evidence>
<evidence type="ECO:0000313" key="4">
    <source>
        <dbReference type="Proteomes" id="UP001297272"/>
    </source>
</evidence>
<protein>
    <submittedName>
        <fullName evidence="3">Peptidylprolyl isomerase</fullName>
    </submittedName>
</protein>
<accession>A0ABS5RWC8</accession>
<feature type="chain" id="PRO_5045757329" evidence="2">
    <location>
        <begin position="33"/>
        <end position="308"/>
    </location>
</feature>
<dbReference type="GO" id="GO:0016853">
    <property type="term" value="F:isomerase activity"/>
    <property type="evidence" value="ECO:0007669"/>
    <property type="project" value="UniProtKB-KW"/>
</dbReference>
<keyword evidence="4" id="KW-1185">Reference proteome</keyword>
<dbReference type="InterPro" id="IPR027304">
    <property type="entry name" value="Trigger_fact/SurA_dom_sf"/>
</dbReference>
<evidence type="ECO:0000313" key="3">
    <source>
        <dbReference type="EMBL" id="MBS9719997.1"/>
    </source>
</evidence>
<dbReference type="InterPro" id="IPR050280">
    <property type="entry name" value="OMP_Chaperone_SurA"/>
</dbReference>
<sequence length="308" mass="34386">MTPFIKKLAAPLFAVALLSAAAPLAFTVPAQASEVRYIVNKQAITSYDIDRRAAFLRLQKRNPSEAGTDMVDQVLRSQELARIKVNVTDTQLDDSYKRFAESNKLSPAQMDEILNKAGVTKAHFREYMRVQMGWGQALGMRARSENRLSEQDVVQRMMKEGRKPSATEYLLQQVIFVVPAADRSSILGKRKREAEAMRARFNGCDSTRTFAKGLIDVTVRDLGRVLEPELPTEWADQIKTTKAGGATGVKETARGIEFIGVCSQREVSNDRVARMVFGAEDADKSEGAAELSKKYTEELHKRGQIVKR</sequence>